<dbReference type="GO" id="GO:0051028">
    <property type="term" value="P:mRNA transport"/>
    <property type="evidence" value="ECO:0007669"/>
    <property type="project" value="UniProtKB-KW"/>
</dbReference>
<dbReference type="SUPFAM" id="SSF82215">
    <property type="entry name" value="C-terminal autoproteolytic domain of nucleoporin nup98"/>
    <property type="match status" value="1"/>
</dbReference>
<keyword evidence="9" id="KW-0539">Nucleus</keyword>
<protein>
    <submittedName>
        <fullName evidence="12">1698_t:CDS:1</fullName>
    </submittedName>
</protein>
<sequence length="794" mass="89125">NTQNSLTQPSNTNLFSNVGLSNQSSTTASTFTPSFQFKPTGSFLNPAQPFSTSLFTNTAPTTFTAPAGIVATADMYPYSSVPLLQQGAVSSQEQQRTEKPTATPIGAKKPPVTPHYKLEPRQSQKLKLKGYSPGLRRKKEPEQETPKPLEIFSDYSELISPEAFNRSRRRMINTRPVSLSSIINKDSIAPNPSKSPQQESTRLTFGSPKQETPRQSIFSEPQTPLTALGQKSTFTLSPLRRSPETPKPLIQSFSTPSLFQEEISTPPAQQERSVTPVQQILDEPDEPIIRREPVTELVTESDDYGDYWMSPSLAELRNMSEAQLKKVNDFTIGRGDLGQIHFTEPVDLTGNPLNSLIGDVVEIVPRSVSVYEDSKIPKPPVGQGLNVPAAITLKKCWPVDKVKQTPVRNPADTLVRQRIARLKQMPGTEFISYDAYTGAWTFIVQHFTKYGLDESDDSDEQSVIYVRPQVEDSPMQEIPTASDLLEASLEIETATTFKPSTSLPEFRGQDPLEINEMQEAIFPPEEDEDYDTMEDILDQPPPALPAGYARNGSFSSDEDRDTSAEDIILPSLMTYPSEQPSIFQTQEIEEEQSILPQKHALQSMSETRRPLKIPRLKYSESITFNRIRSEQDMSLFLGHSFRAGWGPNGVIVLFGRDVKDKGNGSRIPEYGVPNVLHIRKVTVFNESEENEKRRHYLVLQTLSEHTIITPDARGIPKLTISPKITFDHFVKIVGDNRATYRRHELLVWKLGHALWDKIPIEYEDSLGVKLCEKISKALRKKSISKWLQEAVDPD</sequence>
<keyword evidence="6" id="KW-0653">Protein transport</keyword>
<keyword evidence="5" id="KW-0509">mRNA transport</keyword>
<keyword evidence="3" id="KW-0813">Transport</keyword>
<dbReference type="InterPro" id="IPR036903">
    <property type="entry name" value="Nup98_auto-Pept-S59_dom_sf"/>
</dbReference>
<dbReference type="Gene3D" id="3.30.1610.10">
    <property type="entry name" value="Peptidase S59, nucleoporin"/>
    <property type="match status" value="1"/>
</dbReference>
<evidence type="ECO:0000256" key="7">
    <source>
        <dbReference type="ARBA" id="ARBA00023010"/>
    </source>
</evidence>
<feature type="region of interest" description="Disordered" evidence="10">
    <location>
        <begin position="1"/>
        <end position="23"/>
    </location>
</feature>
<dbReference type="GO" id="GO:0017056">
    <property type="term" value="F:structural constituent of nuclear pore"/>
    <property type="evidence" value="ECO:0007669"/>
    <property type="project" value="InterPro"/>
</dbReference>
<accession>A0A9N9H2I6</accession>
<keyword evidence="4" id="KW-0677">Repeat</keyword>
<reference evidence="12" key="1">
    <citation type="submission" date="2021-06" db="EMBL/GenBank/DDBJ databases">
        <authorList>
            <person name="Kallberg Y."/>
            <person name="Tangrot J."/>
            <person name="Rosling A."/>
        </authorList>
    </citation>
    <scope>NUCLEOTIDE SEQUENCE</scope>
    <source>
        <strain evidence="12">IA702</strain>
    </source>
</reference>
<proteinExistence type="inferred from homology"/>
<feature type="region of interest" description="Disordered" evidence="10">
    <location>
        <begin position="183"/>
        <end position="227"/>
    </location>
</feature>
<evidence type="ECO:0000313" key="13">
    <source>
        <dbReference type="Proteomes" id="UP000789572"/>
    </source>
</evidence>
<evidence type="ECO:0000259" key="11">
    <source>
        <dbReference type="PROSITE" id="PS51434"/>
    </source>
</evidence>
<evidence type="ECO:0000256" key="9">
    <source>
        <dbReference type="ARBA" id="ARBA00023242"/>
    </source>
</evidence>
<dbReference type="GO" id="GO:0044614">
    <property type="term" value="C:nuclear pore cytoplasmic filaments"/>
    <property type="evidence" value="ECO:0007669"/>
    <property type="project" value="TreeGrafter"/>
</dbReference>
<dbReference type="PANTHER" id="PTHR23198">
    <property type="entry name" value="NUCLEOPORIN"/>
    <property type="match status" value="1"/>
</dbReference>
<dbReference type="GO" id="GO:0006405">
    <property type="term" value="P:RNA export from nucleus"/>
    <property type="evidence" value="ECO:0007669"/>
    <property type="project" value="TreeGrafter"/>
</dbReference>
<dbReference type="GO" id="GO:0034398">
    <property type="term" value="P:telomere tethering at nuclear periphery"/>
    <property type="evidence" value="ECO:0007669"/>
    <property type="project" value="TreeGrafter"/>
</dbReference>
<dbReference type="PANTHER" id="PTHR23198:SF6">
    <property type="entry name" value="NUCLEAR PORE COMPLEX PROTEIN NUP98-NUP96"/>
    <property type="match status" value="1"/>
</dbReference>
<dbReference type="GO" id="GO:0006606">
    <property type="term" value="P:protein import into nucleus"/>
    <property type="evidence" value="ECO:0007669"/>
    <property type="project" value="TreeGrafter"/>
</dbReference>
<dbReference type="GO" id="GO:0003723">
    <property type="term" value="F:RNA binding"/>
    <property type="evidence" value="ECO:0007669"/>
    <property type="project" value="TreeGrafter"/>
</dbReference>
<feature type="domain" description="Peptidase S59" evidence="11">
    <location>
        <begin position="304"/>
        <end position="447"/>
    </location>
</feature>
<dbReference type="GO" id="GO:0008139">
    <property type="term" value="F:nuclear localization sequence binding"/>
    <property type="evidence" value="ECO:0007669"/>
    <property type="project" value="TreeGrafter"/>
</dbReference>
<evidence type="ECO:0000313" key="12">
    <source>
        <dbReference type="EMBL" id="CAG8642549.1"/>
    </source>
</evidence>
<keyword evidence="8" id="KW-0906">Nuclear pore complex</keyword>
<dbReference type="OrthoDB" id="3797628at2759"/>
<name>A0A9N9H2I6_9GLOM</name>
<dbReference type="FunFam" id="3.30.1610.10:FF:000003">
    <property type="entry name" value="Nucleoporin SONB, putative"/>
    <property type="match status" value="1"/>
</dbReference>
<evidence type="ECO:0000256" key="10">
    <source>
        <dbReference type="SAM" id="MobiDB-lite"/>
    </source>
</evidence>
<dbReference type="Proteomes" id="UP000789572">
    <property type="component" value="Unassembled WGS sequence"/>
</dbReference>
<evidence type="ECO:0000256" key="5">
    <source>
        <dbReference type="ARBA" id="ARBA00022816"/>
    </source>
</evidence>
<dbReference type="InterPro" id="IPR007230">
    <property type="entry name" value="Nup98_auto-Pept-S59_dom"/>
</dbReference>
<dbReference type="GO" id="GO:0000973">
    <property type="term" value="P:post-transcriptional tethering of RNA polymerase II gene DNA at nuclear periphery"/>
    <property type="evidence" value="ECO:0007669"/>
    <property type="project" value="TreeGrafter"/>
</dbReference>
<keyword evidence="7" id="KW-0811">Translocation</keyword>
<gene>
    <name evidence="12" type="ORF">POCULU_LOCUS9500</name>
</gene>
<comment type="subcellular location">
    <subcellularLocation>
        <location evidence="1">Nucleus</location>
        <location evidence="1">Nuclear pore complex</location>
    </subcellularLocation>
</comment>
<comment type="caution">
    <text evidence="12">The sequence shown here is derived from an EMBL/GenBank/DDBJ whole genome shotgun (WGS) entry which is preliminary data.</text>
</comment>
<evidence type="ECO:0000256" key="3">
    <source>
        <dbReference type="ARBA" id="ARBA00022448"/>
    </source>
</evidence>
<evidence type="ECO:0000256" key="2">
    <source>
        <dbReference type="ARBA" id="ARBA00008926"/>
    </source>
</evidence>
<dbReference type="Pfam" id="PF04096">
    <property type="entry name" value="Nucleoporin2"/>
    <property type="match status" value="1"/>
</dbReference>
<dbReference type="AlphaFoldDB" id="A0A9N9H2I6"/>
<dbReference type="EMBL" id="CAJVPJ010003619">
    <property type="protein sequence ID" value="CAG8642549.1"/>
    <property type="molecule type" value="Genomic_DNA"/>
</dbReference>
<feature type="non-terminal residue" evidence="12">
    <location>
        <position position="794"/>
    </location>
</feature>
<keyword evidence="13" id="KW-1185">Reference proteome</keyword>
<organism evidence="12 13">
    <name type="scientific">Paraglomus occultum</name>
    <dbReference type="NCBI Taxonomy" id="144539"/>
    <lineage>
        <taxon>Eukaryota</taxon>
        <taxon>Fungi</taxon>
        <taxon>Fungi incertae sedis</taxon>
        <taxon>Mucoromycota</taxon>
        <taxon>Glomeromycotina</taxon>
        <taxon>Glomeromycetes</taxon>
        <taxon>Paraglomerales</taxon>
        <taxon>Paraglomeraceae</taxon>
        <taxon>Paraglomus</taxon>
    </lineage>
</organism>
<comment type="similarity">
    <text evidence="2">Belongs to the nucleoporin GLFG family.</text>
</comment>
<feature type="region of interest" description="Disordered" evidence="10">
    <location>
        <begin position="87"/>
        <end position="149"/>
    </location>
</feature>
<feature type="region of interest" description="Disordered" evidence="10">
    <location>
        <begin position="536"/>
        <end position="562"/>
    </location>
</feature>
<evidence type="ECO:0000256" key="4">
    <source>
        <dbReference type="ARBA" id="ARBA00022737"/>
    </source>
</evidence>
<evidence type="ECO:0000256" key="8">
    <source>
        <dbReference type="ARBA" id="ARBA00023132"/>
    </source>
</evidence>
<dbReference type="PROSITE" id="PS51434">
    <property type="entry name" value="NUP_C"/>
    <property type="match status" value="1"/>
</dbReference>
<evidence type="ECO:0000256" key="6">
    <source>
        <dbReference type="ARBA" id="ARBA00022927"/>
    </source>
</evidence>
<dbReference type="InterPro" id="IPR037665">
    <property type="entry name" value="Nucleoporin_S59-like"/>
</dbReference>
<evidence type="ECO:0000256" key="1">
    <source>
        <dbReference type="ARBA" id="ARBA00004567"/>
    </source>
</evidence>
<feature type="non-terminal residue" evidence="12">
    <location>
        <position position="1"/>
    </location>
</feature>